<dbReference type="EMBL" id="KJ189772">
    <property type="protein sequence ID" value="AIW55591.1"/>
    <property type="molecule type" value="Genomic_DNA"/>
</dbReference>
<dbReference type="SUPFAM" id="SSF54427">
    <property type="entry name" value="NTF2-like"/>
    <property type="match status" value="1"/>
</dbReference>
<dbReference type="Gene3D" id="3.10.450.50">
    <property type="match status" value="1"/>
</dbReference>
<sequence>MDAVTGPEIERRLARVEAHLAIQQLAFRYALAVDARDLDAWVGCFHPDVDMGRAGRGREVLRRHIAPMLRTFHRSVHHITGHRIEWQGAQRATGTVYCRAEHEVDDRWIVMAICYFDDYACVDGEWLFTRRRERHWYAADVTDRPQAVGFADWPPAGRPALPHSFPTWQTFWGDDAPVPHAKGHTTP</sequence>
<dbReference type="InterPro" id="IPR032710">
    <property type="entry name" value="NTF2-like_dom_sf"/>
</dbReference>
<dbReference type="InterPro" id="IPR037401">
    <property type="entry name" value="SnoaL-like"/>
</dbReference>
<proteinExistence type="predicted"/>
<accession>A0A0A0UVM6</accession>
<evidence type="ECO:0000313" key="2">
    <source>
        <dbReference type="EMBL" id="AIW55591.1"/>
    </source>
</evidence>
<dbReference type="Pfam" id="PF13577">
    <property type="entry name" value="SnoaL_4"/>
    <property type="match status" value="1"/>
</dbReference>
<name>A0A0A0UVM6_9ACTN</name>
<dbReference type="AlphaFoldDB" id="A0A0A0UVM6"/>
<dbReference type="SMR" id="A0A0A0UVM6"/>
<organism evidence="2">
    <name type="scientific">Streptomyces sp. CB00765</name>
    <dbReference type="NCBI Taxonomy" id="1489680"/>
    <lineage>
        <taxon>Bacteria</taxon>
        <taxon>Bacillati</taxon>
        <taxon>Actinomycetota</taxon>
        <taxon>Actinomycetes</taxon>
        <taxon>Kitasatosporales</taxon>
        <taxon>Streptomycetaceae</taxon>
        <taxon>Streptomyces</taxon>
    </lineage>
</organism>
<feature type="domain" description="SnoaL-like" evidence="1">
    <location>
        <begin position="15"/>
        <end position="132"/>
    </location>
</feature>
<evidence type="ECO:0000259" key="1">
    <source>
        <dbReference type="Pfam" id="PF13577"/>
    </source>
</evidence>
<protein>
    <submittedName>
        <fullName evidence="2">PtmU1</fullName>
    </submittedName>
</protein>
<dbReference type="CDD" id="cd00531">
    <property type="entry name" value="NTF2_like"/>
    <property type="match status" value="1"/>
</dbReference>
<reference evidence="2" key="1">
    <citation type="journal article" date="2014" name="J. Nat. Prod.">
        <title>Strain prioritization for natural product discovery by a high-throughput real-time PCR method.</title>
        <authorList>
            <person name="Hindra"/>
            <person name="Huang T."/>
            <person name="Yang D."/>
            <person name="Rudolf J.D."/>
            <person name="Xie P."/>
            <person name="Xie G."/>
            <person name="Teng Q."/>
            <person name="Lohman J.R."/>
            <person name="Zhu X."/>
            <person name="Huang Y."/>
            <person name="Zhao L.X."/>
            <person name="Jiang Y."/>
            <person name="Duan Y."/>
            <person name="Shen B."/>
        </authorList>
    </citation>
    <scope>NUCLEOTIDE SEQUENCE</scope>
    <source>
        <strain evidence="2">CB00765</strain>
    </source>
</reference>